<evidence type="ECO:0000256" key="2">
    <source>
        <dbReference type="ARBA" id="ARBA00022737"/>
    </source>
</evidence>
<dbReference type="EMBL" id="CP034459">
    <property type="protein sequence ID" value="QBM89279.1"/>
    <property type="molecule type" value="Genomic_DNA"/>
</dbReference>
<dbReference type="Gene3D" id="2.130.10.10">
    <property type="entry name" value="YVTN repeat-like/Quinoprotein amine dehydrogenase"/>
    <property type="match status" value="1"/>
</dbReference>
<dbReference type="PANTHER" id="PTHR13743:SF123">
    <property type="entry name" value="PROTEIN FAN"/>
    <property type="match status" value="1"/>
</dbReference>
<name>A0A4P6XQH5_9ASCO</name>
<evidence type="ECO:0000259" key="7">
    <source>
        <dbReference type="PROSITE" id="PS51783"/>
    </source>
</evidence>
<protein>
    <recommendedName>
        <fullName evidence="4">Beige protein homolog 1</fullName>
    </recommendedName>
</protein>
<keyword evidence="9" id="KW-1185">Reference proteome</keyword>
<dbReference type="PROSITE" id="PS50082">
    <property type="entry name" value="WD_REPEATS_2"/>
    <property type="match status" value="1"/>
</dbReference>
<dbReference type="InterPro" id="IPR011993">
    <property type="entry name" value="PH-like_dom_sf"/>
</dbReference>
<dbReference type="InterPro" id="IPR015943">
    <property type="entry name" value="WD40/YVTN_repeat-like_dom_sf"/>
</dbReference>
<proteinExistence type="predicted"/>
<dbReference type="SUPFAM" id="SSF50978">
    <property type="entry name" value="WD40 repeat-like"/>
    <property type="match status" value="1"/>
</dbReference>
<dbReference type="PROSITE" id="PS50197">
    <property type="entry name" value="BEACH"/>
    <property type="match status" value="1"/>
</dbReference>
<comment type="function">
    <text evidence="3">May be involved in protein sorting and cell wall formation.</text>
</comment>
<evidence type="ECO:0000256" key="1">
    <source>
        <dbReference type="ARBA" id="ARBA00022574"/>
    </source>
</evidence>
<dbReference type="InterPro" id="IPR000409">
    <property type="entry name" value="BEACH_dom"/>
</dbReference>
<dbReference type="InterPro" id="IPR050865">
    <property type="entry name" value="BEACH_Domain"/>
</dbReference>
<organism evidence="8 9">
    <name type="scientific">Metschnikowia aff. pulcherrima</name>
    <dbReference type="NCBI Taxonomy" id="2163413"/>
    <lineage>
        <taxon>Eukaryota</taxon>
        <taxon>Fungi</taxon>
        <taxon>Dikarya</taxon>
        <taxon>Ascomycota</taxon>
        <taxon>Saccharomycotina</taxon>
        <taxon>Pichiomycetes</taxon>
        <taxon>Metschnikowiaceae</taxon>
        <taxon>Metschnikowia</taxon>
    </lineage>
</organism>
<evidence type="ECO:0000256" key="3">
    <source>
        <dbReference type="ARBA" id="ARBA00054699"/>
    </source>
</evidence>
<dbReference type="Proteomes" id="UP000292447">
    <property type="component" value="Chromosome IV"/>
</dbReference>
<dbReference type="SMART" id="SM00320">
    <property type="entry name" value="WD40"/>
    <property type="match status" value="2"/>
</dbReference>
<dbReference type="InterPro" id="IPR036372">
    <property type="entry name" value="BEACH_dom_sf"/>
</dbReference>
<dbReference type="Pfam" id="PF14844">
    <property type="entry name" value="PH_BEACH"/>
    <property type="match status" value="1"/>
</dbReference>
<dbReference type="InterPro" id="IPR036322">
    <property type="entry name" value="WD40_repeat_dom_sf"/>
</dbReference>
<dbReference type="FunFam" id="1.10.1540.10:FF:000001">
    <property type="entry name" value="neurobeachin isoform X1"/>
    <property type="match status" value="1"/>
</dbReference>
<dbReference type="PROSITE" id="PS51783">
    <property type="entry name" value="PH_BEACH"/>
    <property type="match status" value="1"/>
</dbReference>
<dbReference type="InterPro" id="IPR023362">
    <property type="entry name" value="PH-BEACH_dom"/>
</dbReference>
<dbReference type="Pfam" id="PF02138">
    <property type="entry name" value="Beach"/>
    <property type="match status" value="1"/>
</dbReference>
<evidence type="ECO:0000313" key="8">
    <source>
        <dbReference type="EMBL" id="QBM89279.1"/>
    </source>
</evidence>
<keyword evidence="2" id="KW-0677">Repeat</keyword>
<evidence type="ECO:0000256" key="5">
    <source>
        <dbReference type="PROSITE-ProRule" id="PRU00221"/>
    </source>
</evidence>
<keyword evidence="1 5" id="KW-0853">WD repeat</keyword>
<dbReference type="SMART" id="SM01026">
    <property type="entry name" value="Beach"/>
    <property type="match status" value="1"/>
</dbReference>
<dbReference type="SUPFAM" id="SSF49899">
    <property type="entry name" value="Concanavalin A-like lectins/glucanases"/>
    <property type="match status" value="1"/>
</dbReference>
<dbReference type="Gene3D" id="1.10.1540.10">
    <property type="entry name" value="BEACH domain"/>
    <property type="match status" value="1"/>
</dbReference>
<dbReference type="STRING" id="2163413.A0A4P6XQH5"/>
<dbReference type="SUPFAM" id="SSF50729">
    <property type="entry name" value="PH domain-like"/>
    <property type="match status" value="1"/>
</dbReference>
<reference evidence="9" key="1">
    <citation type="submission" date="2019-03" db="EMBL/GenBank/DDBJ databases">
        <title>Snf2 controls pulcherriminic acid biosynthesis and connects pigmentation and antifungal activity of the yeast Metschnikowia pulcherrima.</title>
        <authorList>
            <person name="Gore-Lloyd D."/>
            <person name="Sumann I."/>
            <person name="Brachmann A.O."/>
            <person name="Schneeberger K."/>
            <person name="Ortiz-Merino R.A."/>
            <person name="Moreno-Beltran M."/>
            <person name="Schlaefli M."/>
            <person name="Kirner P."/>
            <person name="Santos Kron A."/>
            <person name="Wolfe K.H."/>
            <person name="Piel J."/>
            <person name="Ahrens C.H."/>
            <person name="Henk D."/>
            <person name="Freimoser F.M."/>
        </authorList>
    </citation>
    <scope>NUCLEOTIDE SEQUENCE [LARGE SCALE GENOMIC DNA]</scope>
    <source>
        <strain evidence="9">APC 1.2</strain>
    </source>
</reference>
<feature type="repeat" description="WD" evidence="5">
    <location>
        <begin position="2087"/>
        <end position="2128"/>
    </location>
</feature>
<evidence type="ECO:0000256" key="4">
    <source>
        <dbReference type="ARBA" id="ARBA00073334"/>
    </source>
</evidence>
<feature type="domain" description="BEACH-type PH" evidence="7">
    <location>
        <begin position="1491"/>
        <end position="1620"/>
    </location>
</feature>
<dbReference type="PANTHER" id="PTHR13743">
    <property type="entry name" value="BEIGE/BEACH-RELATED"/>
    <property type="match status" value="1"/>
</dbReference>
<evidence type="ECO:0000259" key="6">
    <source>
        <dbReference type="PROSITE" id="PS50197"/>
    </source>
</evidence>
<dbReference type="SUPFAM" id="SSF81837">
    <property type="entry name" value="BEACH domain"/>
    <property type="match status" value="1"/>
</dbReference>
<accession>A0A4P6XQH5</accession>
<evidence type="ECO:0000313" key="9">
    <source>
        <dbReference type="Proteomes" id="UP000292447"/>
    </source>
</evidence>
<dbReference type="CDD" id="cd06071">
    <property type="entry name" value="Beach"/>
    <property type="match status" value="1"/>
</dbReference>
<dbReference type="InterPro" id="IPR013320">
    <property type="entry name" value="ConA-like_dom_sf"/>
</dbReference>
<feature type="domain" description="BEACH" evidence="6">
    <location>
        <begin position="1665"/>
        <end position="1959"/>
    </location>
</feature>
<dbReference type="Gene3D" id="2.60.120.200">
    <property type="match status" value="1"/>
</dbReference>
<gene>
    <name evidence="8" type="primary">MPUL0D03460</name>
    <name evidence="8" type="ORF">METSCH_D03460</name>
</gene>
<dbReference type="InterPro" id="IPR001680">
    <property type="entry name" value="WD40_rpt"/>
</dbReference>
<dbReference type="Gene3D" id="2.30.29.30">
    <property type="entry name" value="Pleckstrin-homology domain (PH domain)/Phosphotyrosine-binding domain (PTB)"/>
    <property type="match status" value="1"/>
</dbReference>
<sequence length="2290" mass="261276">MTSESKRIDAETAPDHEIISILDKKILTDFTLDKNLLRNWQTELSDVASDAELLGNATRHEIVLQFPPGPIYFSRQQRQAIEECFEKLDRLDSDVYFDFRLIVHEVISWASTALYTGRMQLYRCGMLDFLLTDFTKYACNLKEEPGEHEKVFCEAKVRLLSAFLELGCDAKNFKRLIFPLFAKTSQLSFTTKKLFLELLFAFLTKCPAQYLALLFNNFTARGVTIPINQDASVLKCFTVSTWFKLIELPSISQNDDFMPLTLFLLANSADRESLVFQVQLLQGKFLVNIFNWANKSRRQFPFNHTLKQGLTENQGFTHFVLSYDNFQNLNLFIDGDYCESIPCSSISKGDIRWNKIYIGDPLELLEHEGFGANLFTKHELLIKDLSVMDLAISFEWMSLFYLLGLGFDWSQKEFSELNIIGFLNSLSKRNYILMRYRAEKALRSKGQQTIHGSLRYAAANARDKSQSCSNDCLPNAGEIATLLAKSKIKITNFLFDINDSLFIEFIDQSKSQEILYHRFDAFSSAIYCWGGSGLLLSLTEAVLKDDYREEIQRDFMFFETLRLLLLCLQIDWRLSKEFENVDGYWALILIIDYYKTNHNPNLIMRERKSSQSPGNIVVNSHTARFQGSFLKMLLQYAITSENADLFISDCLAFRILVLNFDLFCSTSDFPALRTHIVNLLATDEYKSHNFQELNKMKALKKLLQQIKVCILEEEDAEFIQELSRLLSIFIHFDVSAESIKHVSQFVIFALYNESATEFSQEAGLQALVALTNKLCGSTSSIKQLKKFSRSISIHWILLLLDYQSQKKPQAAKIVCCAICLLAKFLRVLGVNITQRFFKANRGLNVLSFFLQNWWNNDSVVSVLFLNSFGVDSDVYGLNPPSLPELTRNKSITASADKLVLPELITILNNMALTGIIELGRRQGRVPSTSSSPVKGISDGSSVNDQMTELSFDLMHLLNQMADMIEVGCSESVTLQELFTSKEWLEGAFEIVGHLKILRHSPHPTLQVRTNFEACVTRYIDVLSAIFISKLLDVNLLHAIMKPLNDITKKLIIDTIFPEVFEHINGFLGSSSFIFKESEFVRGATEILSIYHHEFLAQNYYASDKNLDAYLTCLVGIVETKDAKSSAVLQLGPILAEALILKLSRLSLVAFEEEDLDDDSEYLFATKFDEIVKFCLNKQGLFLQHLILSNAHLRLIVELLMGYYLKLSPQRQFELSAHVLNFFRSAFVIRENDLTAILEKLTQLSDYQNSIDVLSEFFSYLTTHSDEETVKYIQRFPTIKHIFNKNFHFRLSKLKTSEQINVVDMVQVVINSGGSLQIMNNTQLRGFEKDCHTLKLITITGEVLKYNRALQDTQENLQFYFASYSSLKLNVRRLLQESPRNKEDYVLDYIEGADRMRMLLVGEDQLPESEKLSYSVKVPIKQLNSTKIQDAVHFTSESILPAFGIQDEGLLHSYSPDFGMNECEEIDENGETKVERTSTNEDHNRKVIRSLYMGDQIQALFNISRVNGLDAVESLMILGFSHIYFIENFFHCADGNVVDIDQVPHDLRDPYLQFIKPPSVDKVLGKNYHIKTWSLESFACICKRKFLLRDIALELFFDDGASLLITCLSTRQRDDVYGKLSPYSSGSTLDRDLQVTLEVSSSSLQLAHAYSSGFHLRSRLASAFTTSFTHSPSFSEITKKWKMGKMSNFYYLLSINTMAGRTFNDLTQYPIFPWVLADYESEELDLSNPGTFRDFSKPMGAQTAKRAGEYRERFEALASMNDNDAPPFHYGTHYSSAMIVTSYLIRLKPFVQSYLLLQGGKFDHADRLFNSVGKAWLSASRDNTTDVRELTPEFFYLPDFLVNKNHFEFGKLQNGMSSNDVELPKWAKGDSRIFIVKHREALESAHVSANLHHWIDLVFGYRQSGEEAIKALNVFHHLSYNGAINLDNIQDDTEKRAVIGMINNFGQTPLKLFNKPHPARIILNPAYLQLSLSEITRQKPLCTFESKLHLPIEKLELSAKSRKWIGRPSCTSSEDQILIRKPTPGQKKFGNGSLIINTTLFMNLHPTNITALLQIGNKLFMTGSDDGIIHVWKCSLQPHLMVSFHSVLRGHLSAITSILYSKTFKVGLSVDADGGIIQWDLTRFKFLRRIADSEPLDKSKTLLAISNDTGNFCSIVSTKYNNTLTLYNLNGEILTEQSLKPGQITAVSFAQMNDSLIESRKTEYLHSYWKDELIVLGYSNPQSTLQIHKLLVNDKGWSVSMLEEADISAHISGYVTTMLVYKKTEICEEEKLSRGRILLILGDSKGRVYIW</sequence>